<dbReference type="AlphaFoldDB" id="A0A0H2RYX2"/>
<feature type="transmembrane region" description="Helical" evidence="1">
    <location>
        <begin position="128"/>
        <end position="150"/>
    </location>
</feature>
<dbReference type="InParanoid" id="A0A0H2RYX2"/>
<dbReference type="Proteomes" id="UP000053477">
    <property type="component" value="Unassembled WGS sequence"/>
</dbReference>
<protein>
    <submittedName>
        <fullName evidence="2">Uncharacterized protein</fullName>
    </submittedName>
</protein>
<feature type="transmembrane region" description="Helical" evidence="1">
    <location>
        <begin position="170"/>
        <end position="189"/>
    </location>
</feature>
<organism evidence="2 3">
    <name type="scientific">Schizopora paradoxa</name>
    <dbReference type="NCBI Taxonomy" id="27342"/>
    <lineage>
        <taxon>Eukaryota</taxon>
        <taxon>Fungi</taxon>
        <taxon>Dikarya</taxon>
        <taxon>Basidiomycota</taxon>
        <taxon>Agaricomycotina</taxon>
        <taxon>Agaricomycetes</taxon>
        <taxon>Hymenochaetales</taxon>
        <taxon>Schizoporaceae</taxon>
        <taxon>Schizopora</taxon>
    </lineage>
</organism>
<keyword evidence="1" id="KW-0472">Membrane</keyword>
<name>A0A0H2RYX2_9AGAM</name>
<keyword evidence="1" id="KW-1133">Transmembrane helix</keyword>
<keyword evidence="3" id="KW-1185">Reference proteome</keyword>
<gene>
    <name evidence="2" type="ORF">SCHPADRAFT_172678</name>
</gene>
<feature type="transmembrane region" description="Helical" evidence="1">
    <location>
        <begin position="28"/>
        <end position="51"/>
    </location>
</feature>
<reference evidence="2 3" key="1">
    <citation type="submission" date="2015-04" db="EMBL/GenBank/DDBJ databases">
        <title>Complete genome sequence of Schizopora paradoxa KUC8140, a cosmopolitan wood degrader in East Asia.</title>
        <authorList>
            <consortium name="DOE Joint Genome Institute"/>
            <person name="Min B."/>
            <person name="Park H."/>
            <person name="Jang Y."/>
            <person name="Kim J.-J."/>
            <person name="Kim K.H."/>
            <person name="Pangilinan J."/>
            <person name="Lipzen A."/>
            <person name="Riley R."/>
            <person name="Grigoriev I.V."/>
            <person name="Spatafora J.W."/>
            <person name="Choi I.-G."/>
        </authorList>
    </citation>
    <scope>NUCLEOTIDE SEQUENCE [LARGE SCALE GENOMIC DNA]</scope>
    <source>
        <strain evidence="2 3">KUC8140</strain>
    </source>
</reference>
<proteinExistence type="predicted"/>
<keyword evidence="1" id="KW-0812">Transmembrane</keyword>
<sequence>MGWIRRAWGIIIDRFNICFDLLRFFSALRFFCFSVLKIFLFSLSFVVVFFLEPRTLADGLAFLSSFHSFLSVILSSRLPSILLQSPHSSRAHSPNYARSPYYFPYFLLSYYPNQHQTPHQLIVYHLQYIYVFVSAFPLFPPVSFVFLSVLSPSQRPLTHRCCYISIYRIIVYYGILFFSFQVLFSSLAFELCPVDR</sequence>
<evidence type="ECO:0000313" key="2">
    <source>
        <dbReference type="EMBL" id="KLO17310.1"/>
    </source>
</evidence>
<evidence type="ECO:0000256" key="1">
    <source>
        <dbReference type="SAM" id="Phobius"/>
    </source>
</evidence>
<accession>A0A0H2RYX2</accession>
<evidence type="ECO:0000313" key="3">
    <source>
        <dbReference type="Proteomes" id="UP000053477"/>
    </source>
</evidence>
<dbReference type="EMBL" id="KQ085906">
    <property type="protein sequence ID" value="KLO17310.1"/>
    <property type="molecule type" value="Genomic_DNA"/>
</dbReference>